<keyword evidence="1" id="KW-0863">Zinc-finger</keyword>
<dbReference type="PANTHER" id="PTHR31286">
    <property type="entry name" value="GLYCINE-RICH CELL WALL STRUCTURAL PROTEIN 1.8-LIKE"/>
    <property type="match status" value="1"/>
</dbReference>
<dbReference type="GO" id="GO:0008270">
    <property type="term" value="F:zinc ion binding"/>
    <property type="evidence" value="ECO:0007669"/>
    <property type="project" value="UniProtKB-KW"/>
</dbReference>
<feature type="domain" description="CCHC-type" evidence="2">
    <location>
        <begin position="109"/>
        <end position="122"/>
    </location>
</feature>
<dbReference type="Pfam" id="PF14392">
    <property type="entry name" value="zf-CCHC_4"/>
    <property type="match status" value="1"/>
</dbReference>
<dbReference type="AlphaFoldDB" id="A0A834TH19"/>
<proteinExistence type="predicted"/>
<protein>
    <submittedName>
        <fullName evidence="3">Pyruvate carboxyltransferase</fullName>
    </submittedName>
</protein>
<dbReference type="PROSITE" id="PS50158">
    <property type="entry name" value="ZF_CCHC"/>
    <property type="match status" value="1"/>
</dbReference>
<dbReference type="InterPro" id="IPR040256">
    <property type="entry name" value="At4g02000-like"/>
</dbReference>
<name>A0A834TH19_9FABA</name>
<dbReference type="Proteomes" id="UP000634136">
    <property type="component" value="Unassembled WGS sequence"/>
</dbReference>
<accession>A0A834TH19</accession>
<keyword evidence="1" id="KW-0479">Metal-binding</keyword>
<sequence>MRVVGRVKRYHVIHFDMEEDRQQILNEGPWAMQGSLLTMFPWEPNLIGSLMGEVREIDWAPTFPMNLRFLRVRSRLPIHTPLLIGVILRKDVGDHFWIQCRYEHVFRLCRGCGRIGHLPHDCDWSREQVDATLDAQRQRVQDHFGNAFGTMIAAAFFAPEARRFCFQPGRRTTYIRALYTRQGFQNRPRRADPVEFYYDPWVPLDANGNMNPPSQVEIEDTETQGNSDQLPEHVLETQPEFEFQEGDQVAIPTAQEMLNPEDPINQDPEWQRIVEQYCPTSTPV</sequence>
<keyword evidence="4" id="KW-1185">Reference proteome</keyword>
<reference evidence="3" key="1">
    <citation type="submission" date="2020-09" db="EMBL/GenBank/DDBJ databases">
        <title>Genome-Enabled Discovery of Anthraquinone Biosynthesis in Senna tora.</title>
        <authorList>
            <person name="Kang S.-H."/>
            <person name="Pandey R.P."/>
            <person name="Lee C.-M."/>
            <person name="Sim J.-S."/>
            <person name="Jeong J.-T."/>
            <person name="Choi B.-S."/>
            <person name="Jung M."/>
            <person name="Ginzburg D."/>
            <person name="Zhao K."/>
            <person name="Won S.Y."/>
            <person name="Oh T.-J."/>
            <person name="Yu Y."/>
            <person name="Kim N.-H."/>
            <person name="Lee O.R."/>
            <person name="Lee T.-H."/>
            <person name="Bashyal P."/>
            <person name="Kim T.-S."/>
            <person name="Lee W.-H."/>
            <person name="Kawkins C."/>
            <person name="Kim C.-K."/>
            <person name="Kim J.S."/>
            <person name="Ahn B.O."/>
            <person name="Rhee S.Y."/>
            <person name="Sohng J.K."/>
        </authorList>
    </citation>
    <scope>NUCLEOTIDE SEQUENCE</scope>
    <source>
        <tissue evidence="3">Leaf</tissue>
    </source>
</reference>
<dbReference type="EMBL" id="JAAIUW010000008">
    <property type="protein sequence ID" value="KAF7821933.1"/>
    <property type="molecule type" value="Genomic_DNA"/>
</dbReference>
<gene>
    <name evidence="3" type="ORF">G2W53_027388</name>
</gene>
<evidence type="ECO:0000256" key="1">
    <source>
        <dbReference type="PROSITE-ProRule" id="PRU00047"/>
    </source>
</evidence>
<keyword evidence="3" id="KW-0808">Transferase</keyword>
<dbReference type="PANTHER" id="PTHR31286:SF167">
    <property type="entry name" value="OS09G0268800 PROTEIN"/>
    <property type="match status" value="1"/>
</dbReference>
<dbReference type="GO" id="GO:0003676">
    <property type="term" value="F:nucleic acid binding"/>
    <property type="evidence" value="ECO:0007669"/>
    <property type="project" value="InterPro"/>
</dbReference>
<organism evidence="3 4">
    <name type="scientific">Senna tora</name>
    <dbReference type="NCBI Taxonomy" id="362788"/>
    <lineage>
        <taxon>Eukaryota</taxon>
        <taxon>Viridiplantae</taxon>
        <taxon>Streptophyta</taxon>
        <taxon>Embryophyta</taxon>
        <taxon>Tracheophyta</taxon>
        <taxon>Spermatophyta</taxon>
        <taxon>Magnoliopsida</taxon>
        <taxon>eudicotyledons</taxon>
        <taxon>Gunneridae</taxon>
        <taxon>Pentapetalae</taxon>
        <taxon>rosids</taxon>
        <taxon>fabids</taxon>
        <taxon>Fabales</taxon>
        <taxon>Fabaceae</taxon>
        <taxon>Caesalpinioideae</taxon>
        <taxon>Cassia clade</taxon>
        <taxon>Senna</taxon>
    </lineage>
</organism>
<evidence type="ECO:0000313" key="4">
    <source>
        <dbReference type="Proteomes" id="UP000634136"/>
    </source>
</evidence>
<dbReference type="InterPro" id="IPR001878">
    <property type="entry name" value="Znf_CCHC"/>
</dbReference>
<dbReference type="OrthoDB" id="1106899at2759"/>
<evidence type="ECO:0000259" key="2">
    <source>
        <dbReference type="PROSITE" id="PS50158"/>
    </source>
</evidence>
<dbReference type="GO" id="GO:0016740">
    <property type="term" value="F:transferase activity"/>
    <property type="evidence" value="ECO:0007669"/>
    <property type="project" value="UniProtKB-KW"/>
</dbReference>
<dbReference type="InterPro" id="IPR025836">
    <property type="entry name" value="Zn_knuckle_CX2CX4HX4C"/>
</dbReference>
<evidence type="ECO:0000313" key="3">
    <source>
        <dbReference type="EMBL" id="KAF7821933.1"/>
    </source>
</evidence>
<keyword evidence="3" id="KW-0670">Pyruvate</keyword>
<comment type="caution">
    <text evidence="3">The sequence shown here is derived from an EMBL/GenBank/DDBJ whole genome shotgun (WGS) entry which is preliminary data.</text>
</comment>
<keyword evidence="1" id="KW-0862">Zinc</keyword>